<dbReference type="KEGG" id="mtw:CQW49_12705"/>
<proteinExistence type="inferred from homology"/>
<dbReference type="STRING" id="595536.GCA_000178815_02625"/>
<dbReference type="SUPFAM" id="SSF55729">
    <property type="entry name" value="Acyl-CoA N-acyltransferases (Nat)"/>
    <property type="match status" value="1"/>
</dbReference>
<accession>A0A2D2D0Y4</accession>
<dbReference type="InterPro" id="IPR000182">
    <property type="entry name" value="GNAT_dom"/>
</dbReference>
<protein>
    <submittedName>
        <fullName evidence="5">N-acetyltransferase</fullName>
    </submittedName>
</protein>
<dbReference type="PANTHER" id="PTHR43792:SF8">
    <property type="entry name" value="[RIBOSOMAL PROTEIN US5]-ALANINE N-ACETYLTRANSFERASE"/>
    <property type="match status" value="1"/>
</dbReference>
<keyword evidence="6" id="KW-1185">Reference proteome</keyword>
<sequence length="200" mass="21738">MFPEIARDDIFRLETERLWLRWPRTADVEAFCLLAGDPEVATSTARIPHPYEPSDAEAFIRAARAENGSGSGLCLALTLKRQPNEAIGVIGLHGSAPRAPAMLGFWLGRPYWGQGLMSEAVGAFVDLAFGLTSIERIVSSVLPSNAASLRVHEAMGFIHTGRGLFPAPARGGEVEVEMLELRRGAIPTTFASRRPRLKST</sequence>
<dbReference type="Gene3D" id="3.40.630.30">
    <property type="match status" value="1"/>
</dbReference>
<evidence type="ECO:0000259" key="4">
    <source>
        <dbReference type="PROSITE" id="PS51186"/>
    </source>
</evidence>
<dbReference type="AlphaFoldDB" id="A0A2D2D0Y4"/>
<evidence type="ECO:0000313" key="6">
    <source>
        <dbReference type="Proteomes" id="UP000230709"/>
    </source>
</evidence>
<dbReference type="Proteomes" id="UP000230709">
    <property type="component" value="Chromosome"/>
</dbReference>
<keyword evidence="2" id="KW-0012">Acyltransferase</keyword>
<dbReference type="InterPro" id="IPR016181">
    <property type="entry name" value="Acyl_CoA_acyltransferase"/>
</dbReference>
<evidence type="ECO:0000256" key="2">
    <source>
        <dbReference type="ARBA" id="ARBA00023315"/>
    </source>
</evidence>
<dbReference type="EMBL" id="CP023737">
    <property type="protein sequence ID" value="ATQ68646.1"/>
    <property type="molecule type" value="Genomic_DNA"/>
</dbReference>
<dbReference type="Pfam" id="PF13302">
    <property type="entry name" value="Acetyltransf_3"/>
    <property type="match status" value="1"/>
</dbReference>
<dbReference type="GO" id="GO:0016747">
    <property type="term" value="F:acyltransferase activity, transferring groups other than amino-acyl groups"/>
    <property type="evidence" value="ECO:0007669"/>
    <property type="project" value="InterPro"/>
</dbReference>
<evidence type="ECO:0000313" key="5">
    <source>
        <dbReference type="EMBL" id="ATQ68646.1"/>
    </source>
</evidence>
<evidence type="ECO:0000256" key="3">
    <source>
        <dbReference type="ARBA" id="ARBA00038502"/>
    </source>
</evidence>
<dbReference type="RefSeq" id="WP_003609258.1">
    <property type="nucleotide sequence ID" value="NZ_ADVE02000001.1"/>
</dbReference>
<organism evidence="5 6">
    <name type="scientific">Methylosinus trichosporium (strain ATCC 35070 / NCIMB 11131 / UNIQEM 75 / OB3b)</name>
    <dbReference type="NCBI Taxonomy" id="595536"/>
    <lineage>
        <taxon>Bacteria</taxon>
        <taxon>Pseudomonadati</taxon>
        <taxon>Pseudomonadota</taxon>
        <taxon>Alphaproteobacteria</taxon>
        <taxon>Hyphomicrobiales</taxon>
        <taxon>Methylocystaceae</taxon>
        <taxon>Methylosinus</taxon>
    </lineage>
</organism>
<feature type="domain" description="N-acetyltransferase" evidence="4">
    <location>
        <begin position="31"/>
        <end position="183"/>
    </location>
</feature>
<keyword evidence="1 5" id="KW-0808">Transferase</keyword>
<dbReference type="PANTHER" id="PTHR43792">
    <property type="entry name" value="GNAT FAMILY, PUTATIVE (AFU_ORTHOLOGUE AFUA_3G00765)-RELATED-RELATED"/>
    <property type="match status" value="1"/>
</dbReference>
<reference evidence="6" key="1">
    <citation type="submission" date="2017-10" db="EMBL/GenBank/DDBJ databases">
        <title>Completed PacBio SMRT sequence of Methylosinus trichosporium OB3b reveals presence of a third large plasmid.</title>
        <authorList>
            <person name="Charles T.C."/>
            <person name="Lynch M.D.J."/>
            <person name="Heil J.R."/>
            <person name="Cheng J."/>
        </authorList>
    </citation>
    <scope>NUCLEOTIDE SEQUENCE [LARGE SCALE GENOMIC DNA]</scope>
    <source>
        <strain evidence="6">OB3b</strain>
    </source>
</reference>
<dbReference type="InterPro" id="IPR051531">
    <property type="entry name" value="N-acetyltransferase"/>
</dbReference>
<comment type="similarity">
    <text evidence="3">Belongs to the acetyltransferase family. RimJ subfamily.</text>
</comment>
<evidence type="ECO:0000256" key="1">
    <source>
        <dbReference type="ARBA" id="ARBA00022679"/>
    </source>
</evidence>
<dbReference type="PROSITE" id="PS51186">
    <property type="entry name" value="GNAT"/>
    <property type="match status" value="1"/>
</dbReference>
<name>A0A2D2D0Y4_METT3</name>
<gene>
    <name evidence="5" type="ORF">CQW49_12705</name>
</gene>